<dbReference type="InterPro" id="IPR017850">
    <property type="entry name" value="Alkaline_phosphatase_core_sf"/>
</dbReference>
<dbReference type="GO" id="GO:0005829">
    <property type="term" value="C:cytosol"/>
    <property type="evidence" value="ECO:0007669"/>
    <property type="project" value="TreeGrafter"/>
</dbReference>
<feature type="binding site" evidence="9 12">
    <location>
        <position position="333"/>
    </location>
    <ligand>
        <name>substrate</name>
    </ligand>
</feature>
<dbReference type="Pfam" id="PF06415">
    <property type="entry name" value="iPGM_N"/>
    <property type="match status" value="1"/>
</dbReference>
<dbReference type="UniPathway" id="UPA00109">
    <property type="reaction ID" value="UER00186"/>
</dbReference>
<comment type="function">
    <text evidence="2 9">Catalyzes the interconversion of 2-phosphoglycerate and 3-phosphoglycerate.</text>
</comment>
<dbReference type="InterPro" id="IPR006124">
    <property type="entry name" value="Metalloenzyme"/>
</dbReference>
<evidence type="ECO:0000256" key="11">
    <source>
        <dbReference type="PIRSR" id="PIRSR001492-1"/>
    </source>
</evidence>
<sequence>MNNKAILMILDGWGIGTNPSVSAIEQANTPFINSCYQRFSHSTLDTFGSAVGLPDGQMGNSEVGHMNLGAGRVIFQNLVRINMAVENGTFIEEPILKDAFDYAIRNNKNIHFLGLVSNGGVHSHINHLKGLLDAANSAGLKDNVFVHAFTDGRDCDPKSGVEFISEIIQHMENSTGKLASITGRYYAMDRDKRWERVKLAYDAMVYAKGKKTAFPIQAIEDSYQENITDEFIEPIIICDEKYEPITTIKEGDVVLCFNFRTDRGREITEVLTQQAFPEFEMKPLNVKYITMTQYDETYQNIDVLFNDSNIKNTLGEVLEKAGKKQIRIAETEKYPHVTFFFSGGRETEFIGEKRIMCASPRDVATYDLKPEMAAYDITAAILPEIENESADFICLNFANTDMVGHTGIMEAAIKAAEVVDACTEKIVTLALQKNYKVVILADHGNSDFMKNEDGSPNTQHTTNQVPFILAEKNQEWNVSHGKLGDIAPTILTLMGINIPEDMTGNIIIEKKN</sequence>
<evidence type="ECO:0000256" key="3">
    <source>
        <dbReference type="ARBA" id="ARBA00004798"/>
    </source>
</evidence>
<dbReference type="GO" id="GO:0006096">
    <property type="term" value="P:glycolytic process"/>
    <property type="evidence" value="ECO:0007669"/>
    <property type="project" value="UniProtKB-UniRule"/>
</dbReference>
<comment type="similarity">
    <text evidence="4 9">Belongs to the BPG-independent phosphoglycerate mutase family.</text>
</comment>
<comment type="cofactor">
    <cofactor evidence="9">
        <name>Mn(2+)</name>
        <dbReference type="ChEBI" id="CHEBI:29035"/>
    </cofactor>
    <text evidence="9">Binds 2 manganese ions per subunit.</text>
</comment>
<evidence type="ECO:0000256" key="5">
    <source>
        <dbReference type="ARBA" id="ARBA00022723"/>
    </source>
</evidence>
<proteinExistence type="inferred from homology"/>
<dbReference type="FunFam" id="3.40.1450.10:FF:000002">
    <property type="entry name" value="2,3-bisphosphoglycerate-independent phosphoglycerate mutase"/>
    <property type="match status" value="1"/>
</dbReference>
<feature type="binding site" evidence="9 12">
    <location>
        <begin position="260"/>
        <end position="263"/>
    </location>
    <ligand>
        <name>substrate</name>
    </ligand>
</feature>
<dbReference type="Proteomes" id="UP000608754">
    <property type="component" value="Unassembled WGS sequence"/>
</dbReference>
<dbReference type="InterPro" id="IPR005995">
    <property type="entry name" value="Pgm_bpd_ind"/>
</dbReference>
<comment type="subunit">
    <text evidence="9">Monomer.</text>
</comment>
<keyword evidence="7 9" id="KW-0464">Manganese</keyword>
<evidence type="ECO:0000256" key="12">
    <source>
        <dbReference type="PIRSR" id="PIRSR001492-2"/>
    </source>
</evidence>
<keyword evidence="8 9" id="KW-0413">Isomerase</keyword>
<feature type="binding site" evidence="9 13">
    <location>
        <position position="443"/>
    </location>
    <ligand>
        <name>Mn(2+)</name>
        <dbReference type="ChEBI" id="CHEBI:29035"/>
        <label>2</label>
    </ligand>
</feature>
<dbReference type="PANTHER" id="PTHR31637">
    <property type="entry name" value="2,3-BISPHOSPHOGLYCERATE-INDEPENDENT PHOSPHOGLYCERATE MUTASE"/>
    <property type="match status" value="1"/>
</dbReference>
<dbReference type="InterPro" id="IPR011258">
    <property type="entry name" value="BPG-indep_PGM_N"/>
</dbReference>
<dbReference type="GO" id="GO:0004619">
    <property type="term" value="F:phosphoglycerate mutase activity"/>
    <property type="evidence" value="ECO:0007669"/>
    <property type="project" value="UniProtKB-UniRule"/>
</dbReference>
<dbReference type="Gene3D" id="3.40.720.10">
    <property type="entry name" value="Alkaline Phosphatase, subunit A"/>
    <property type="match status" value="1"/>
</dbReference>
<feature type="domain" description="BPG-independent PGAM N-terminal" evidence="15">
    <location>
        <begin position="81"/>
        <end position="296"/>
    </location>
</feature>
<dbReference type="RefSeq" id="WP_194182292.1">
    <property type="nucleotide sequence ID" value="NZ_JADGIK010000002.1"/>
</dbReference>
<evidence type="ECO:0000256" key="9">
    <source>
        <dbReference type="HAMAP-Rule" id="MF_01038"/>
    </source>
</evidence>
<dbReference type="EC" id="5.4.2.12" evidence="9 10"/>
<keyword evidence="6 9" id="KW-0324">Glycolysis</keyword>
<dbReference type="SUPFAM" id="SSF53649">
    <property type="entry name" value="Alkaline phosphatase-like"/>
    <property type="match status" value="1"/>
</dbReference>
<keyword evidence="17" id="KW-1185">Reference proteome</keyword>
<evidence type="ECO:0000256" key="2">
    <source>
        <dbReference type="ARBA" id="ARBA00002315"/>
    </source>
</evidence>
<dbReference type="Pfam" id="PF01676">
    <property type="entry name" value="Metalloenzyme"/>
    <property type="match status" value="1"/>
</dbReference>
<evidence type="ECO:0000256" key="1">
    <source>
        <dbReference type="ARBA" id="ARBA00000370"/>
    </source>
</evidence>
<evidence type="ECO:0000256" key="4">
    <source>
        <dbReference type="ARBA" id="ARBA00008819"/>
    </source>
</evidence>
<dbReference type="HAMAP" id="MF_01038">
    <property type="entry name" value="GpmI"/>
    <property type="match status" value="1"/>
</dbReference>
<organism evidence="16 17">
    <name type="scientific">Faecalibacter rhinopitheci</name>
    <dbReference type="NCBI Taxonomy" id="2779678"/>
    <lineage>
        <taxon>Bacteria</taxon>
        <taxon>Pseudomonadati</taxon>
        <taxon>Bacteroidota</taxon>
        <taxon>Flavobacteriia</taxon>
        <taxon>Flavobacteriales</taxon>
        <taxon>Weeksellaceae</taxon>
        <taxon>Faecalibacter</taxon>
    </lineage>
</organism>
<feature type="domain" description="Metalloenzyme" evidence="14">
    <location>
        <begin position="4"/>
        <end position="497"/>
    </location>
</feature>
<dbReference type="GO" id="GO:0006007">
    <property type="term" value="P:glucose catabolic process"/>
    <property type="evidence" value="ECO:0007669"/>
    <property type="project" value="InterPro"/>
</dbReference>
<reference evidence="16" key="1">
    <citation type="submission" date="2020-10" db="EMBL/GenBank/DDBJ databases">
        <authorList>
            <person name="Lu T."/>
            <person name="Wang Q."/>
            <person name="Han X."/>
        </authorList>
    </citation>
    <scope>NUCLEOTIDE SEQUENCE</scope>
    <source>
        <strain evidence="16">WQ 117</strain>
    </source>
</reference>
<evidence type="ECO:0000256" key="6">
    <source>
        <dbReference type="ARBA" id="ARBA00023152"/>
    </source>
</evidence>
<comment type="catalytic activity">
    <reaction evidence="1 9">
        <text>(2R)-2-phosphoglycerate = (2R)-3-phosphoglycerate</text>
        <dbReference type="Rhea" id="RHEA:15901"/>
        <dbReference type="ChEBI" id="CHEBI:58272"/>
        <dbReference type="ChEBI" id="CHEBI:58289"/>
        <dbReference type="EC" id="5.4.2.12"/>
    </reaction>
</comment>
<dbReference type="GO" id="GO:0030145">
    <property type="term" value="F:manganese ion binding"/>
    <property type="evidence" value="ECO:0007669"/>
    <property type="project" value="UniProtKB-UniRule"/>
</dbReference>
<comment type="caution">
    <text evidence="16">The sequence shown here is derived from an EMBL/GenBank/DDBJ whole genome shotgun (WGS) entry which is preliminary data.</text>
</comment>
<feature type="binding site" evidence="9 13">
    <location>
        <position position="405"/>
    </location>
    <ligand>
        <name>Mn(2+)</name>
        <dbReference type="ChEBI" id="CHEBI:29035"/>
        <label>1</label>
    </ligand>
</feature>
<feature type="binding site" evidence="9 12">
    <location>
        <begin position="153"/>
        <end position="154"/>
    </location>
    <ligand>
        <name>substrate</name>
    </ligand>
</feature>
<dbReference type="CDD" id="cd16010">
    <property type="entry name" value="iPGM"/>
    <property type="match status" value="1"/>
</dbReference>
<name>A0A8J7K3Q9_9FLAO</name>
<evidence type="ECO:0000313" key="17">
    <source>
        <dbReference type="Proteomes" id="UP000608754"/>
    </source>
</evidence>
<dbReference type="SUPFAM" id="SSF64158">
    <property type="entry name" value="2,3-Bisphosphoglycerate-independent phosphoglycerate mutase, substrate-binding domain"/>
    <property type="match status" value="1"/>
</dbReference>
<protein>
    <recommendedName>
        <fullName evidence="9 10">2,3-bisphosphoglycerate-independent phosphoglycerate mutase</fullName>
        <shortName evidence="9">BPG-independent PGAM</shortName>
        <shortName evidence="9">Phosphoglyceromutase</shortName>
        <shortName evidence="9">iPGM</shortName>
        <ecNumber evidence="9 10">5.4.2.12</ecNumber>
    </recommendedName>
</protein>
<evidence type="ECO:0000313" key="16">
    <source>
        <dbReference type="EMBL" id="MBF0596768.1"/>
    </source>
</evidence>
<evidence type="ECO:0000256" key="7">
    <source>
        <dbReference type="ARBA" id="ARBA00023211"/>
    </source>
</evidence>
<feature type="binding site" evidence="9 12">
    <location>
        <position position="190"/>
    </location>
    <ligand>
        <name>substrate</name>
    </ligand>
</feature>
<dbReference type="EMBL" id="JADGIK010000002">
    <property type="protein sequence ID" value="MBF0596768.1"/>
    <property type="molecule type" value="Genomic_DNA"/>
</dbReference>
<evidence type="ECO:0000259" key="15">
    <source>
        <dbReference type="Pfam" id="PF06415"/>
    </source>
</evidence>
<dbReference type="Gene3D" id="3.40.1450.10">
    <property type="entry name" value="BPG-independent phosphoglycerate mutase, domain B"/>
    <property type="match status" value="1"/>
</dbReference>
<comment type="pathway">
    <text evidence="3 9">Carbohydrate degradation; glycolysis; pyruvate from D-glyceraldehyde 3-phosphate: step 3/5.</text>
</comment>
<feature type="binding site" evidence="9 13">
    <location>
        <position position="442"/>
    </location>
    <ligand>
        <name>Mn(2+)</name>
        <dbReference type="ChEBI" id="CHEBI:29035"/>
        <label>2</label>
    </ligand>
</feature>
<dbReference type="AlphaFoldDB" id="A0A8J7K3Q9"/>
<dbReference type="PANTHER" id="PTHR31637:SF0">
    <property type="entry name" value="2,3-BISPHOSPHOGLYCERATE-INDEPENDENT PHOSPHOGLYCERATE MUTASE"/>
    <property type="match status" value="1"/>
</dbReference>
<feature type="binding site" evidence="9 13">
    <location>
        <position position="460"/>
    </location>
    <ligand>
        <name>Mn(2+)</name>
        <dbReference type="ChEBI" id="CHEBI:29035"/>
        <label>1</label>
    </ligand>
</feature>
<feature type="binding site" evidence="9 13">
    <location>
        <position position="61"/>
    </location>
    <ligand>
        <name>Mn(2+)</name>
        <dbReference type="ChEBI" id="CHEBI:29035"/>
        <label>2</label>
    </ligand>
</feature>
<evidence type="ECO:0000259" key="14">
    <source>
        <dbReference type="Pfam" id="PF01676"/>
    </source>
</evidence>
<gene>
    <name evidence="9" type="primary">gpmI</name>
    <name evidence="16" type="ORF">IM532_04780</name>
</gene>
<dbReference type="PIRSF" id="PIRSF001492">
    <property type="entry name" value="IPGAM"/>
    <property type="match status" value="1"/>
</dbReference>
<feature type="binding site" evidence="9 13">
    <location>
        <position position="11"/>
    </location>
    <ligand>
        <name>Mn(2+)</name>
        <dbReference type="ChEBI" id="CHEBI:29035"/>
        <label>2</label>
    </ligand>
</feature>
<evidence type="ECO:0000256" key="10">
    <source>
        <dbReference type="NCBIfam" id="TIGR01307"/>
    </source>
</evidence>
<feature type="binding site" evidence="9 12">
    <location>
        <position position="122"/>
    </location>
    <ligand>
        <name>substrate</name>
    </ligand>
</feature>
<dbReference type="NCBIfam" id="TIGR01307">
    <property type="entry name" value="pgm_bpd_ind"/>
    <property type="match status" value="1"/>
</dbReference>
<accession>A0A8J7K3Q9</accession>
<keyword evidence="5 9" id="KW-0479">Metal-binding</keyword>
<feature type="binding site" evidence="9 13">
    <location>
        <position position="401"/>
    </location>
    <ligand>
        <name>Mn(2+)</name>
        <dbReference type="ChEBI" id="CHEBI:29035"/>
        <label>1</label>
    </ligand>
</feature>
<feature type="binding site" evidence="9 12">
    <location>
        <position position="184"/>
    </location>
    <ligand>
        <name>substrate</name>
    </ligand>
</feature>
<evidence type="ECO:0000256" key="13">
    <source>
        <dbReference type="PIRSR" id="PIRSR001492-3"/>
    </source>
</evidence>
<feature type="active site" description="Phosphoserine intermediate" evidence="9 11">
    <location>
        <position position="61"/>
    </location>
</feature>
<dbReference type="InterPro" id="IPR036646">
    <property type="entry name" value="PGAM_B_sf"/>
</dbReference>
<evidence type="ECO:0000256" key="8">
    <source>
        <dbReference type="ARBA" id="ARBA00023235"/>
    </source>
</evidence>